<organism evidence="1 2">
    <name type="scientific">Ursus americanus</name>
    <name type="common">American black bear</name>
    <name type="synonym">Euarctos americanus</name>
    <dbReference type="NCBI Taxonomy" id="9643"/>
    <lineage>
        <taxon>Eukaryota</taxon>
        <taxon>Metazoa</taxon>
        <taxon>Chordata</taxon>
        <taxon>Craniata</taxon>
        <taxon>Vertebrata</taxon>
        <taxon>Euteleostomi</taxon>
        <taxon>Mammalia</taxon>
        <taxon>Eutheria</taxon>
        <taxon>Laurasiatheria</taxon>
        <taxon>Carnivora</taxon>
        <taxon>Caniformia</taxon>
        <taxon>Ursidae</taxon>
        <taxon>Ursus</taxon>
    </lineage>
</organism>
<proteinExistence type="predicted"/>
<dbReference type="OMA" id="SSCTWEQ"/>
<reference evidence="1" key="2">
    <citation type="submission" date="2025-08" db="UniProtKB">
        <authorList>
            <consortium name="Ensembl"/>
        </authorList>
    </citation>
    <scope>IDENTIFICATION</scope>
</reference>
<dbReference type="AlphaFoldDB" id="A0A452RZ54"/>
<sequence>MLGVNVAKSSLHLRFLKTLEFRTDVSVTGMPGAARATGAHRFTPTTLLWGSKTRDTKQQPAQTLLLILYPSAMGPRQYDLWASNITGLCASALLRGRFLSPSSEPGSKCTTGREWVPGPAPAWTPGAQVQVLSPHVKVVTFLFPL</sequence>
<dbReference type="Ensembl" id="ENSUAMT00000027673.1">
    <property type="protein sequence ID" value="ENSUAMP00000024789.1"/>
    <property type="gene ID" value="ENSUAMG00000019332.1"/>
</dbReference>
<name>A0A452RZ54_URSAM</name>
<dbReference type="Proteomes" id="UP000291022">
    <property type="component" value="Unassembled WGS sequence"/>
</dbReference>
<accession>A0A452RZ54</accession>
<evidence type="ECO:0000313" key="1">
    <source>
        <dbReference type="Ensembl" id="ENSUAMP00000024789.1"/>
    </source>
</evidence>
<reference evidence="2" key="1">
    <citation type="submission" date="2016-06" db="EMBL/GenBank/DDBJ databases">
        <title>De novo assembly and RNA-Seq shows season-dependent expression and editing in black bear kidneys.</title>
        <authorList>
            <person name="Korstanje R."/>
            <person name="Srivastava A."/>
            <person name="Sarsani V.K."/>
            <person name="Sheehan S.M."/>
            <person name="Seger R.L."/>
            <person name="Barter M.E."/>
            <person name="Lindqvist C."/>
            <person name="Brody L.C."/>
            <person name="Mullikin J.C."/>
        </authorList>
    </citation>
    <scope>NUCLEOTIDE SEQUENCE [LARGE SCALE GENOMIC DNA]</scope>
</reference>
<keyword evidence="2" id="KW-1185">Reference proteome</keyword>
<protein>
    <submittedName>
        <fullName evidence="1">Uncharacterized protein</fullName>
    </submittedName>
</protein>
<dbReference type="GeneTree" id="ENSGT00950000183345"/>
<reference evidence="1" key="3">
    <citation type="submission" date="2025-09" db="UniProtKB">
        <authorList>
            <consortium name="Ensembl"/>
        </authorList>
    </citation>
    <scope>IDENTIFICATION</scope>
</reference>
<evidence type="ECO:0000313" key="2">
    <source>
        <dbReference type="Proteomes" id="UP000291022"/>
    </source>
</evidence>